<keyword evidence="5" id="KW-0378">Hydrolase</keyword>
<dbReference type="InterPro" id="IPR007484">
    <property type="entry name" value="Peptidase_M28"/>
</dbReference>
<keyword evidence="2" id="KW-0645">Protease</keyword>
<keyword evidence="4" id="KW-0732">Signal</keyword>
<dbReference type="PANTHER" id="PTHR12147:SF56">
    <property type="entry name" value="AMINOPEPTIDASE YDR415C-RELATED"/>
    <property type="match status" value="1"/>
</dbReference>
<dbReference type="STRING" id="1921510.BSL82_02005"/>
<keyword evidence="1" id="KW-0031">Aminopeptidase</keyword>
<dbReference type="GO" id="GO:0004177">
    <property type="term" value="F:aminopeptidase activity"/>
    <property type="evidence" value="ECO:0007669"/>
    <property type="project" value="UniProtKB-KW"/>
</dbReference>
<keyword evidence="6" id="KW-0862">Zinc</keyword>
<dbReference type="SUPFAM" id="SSF53187">
    <property type="entry name" value="Zn-dependent exopeptidases"/>
    <property type="match status" value="1"/>
</dbReference>
<dbReference type="GO" id="GO:0008235">
    <property type="term" value="F:metalloexopeptidase activity"/>
    <property type="evidence" value="ECO:0007669"/>
    <property type="project" value="InterPro"/>
</dbReference>
<protein>
    <recommendedName>
        <fullName evidence="7">Peptidase M28 domain-containing protein</fullName>
    </recommendedName>
</protein>
<sequence length="544" mass="57775">MIGVSASVAGTRPRLLKGRRGFSFALGAGIAAALLGAGPVHGGLPDLSPIDAVRLRQHVEVLADDAFQGREAGGPADRKTTNYIAKALANAGIEPGWRGKWLQPAPFIRRSAVEWRLSGQASGEAIEISPEALVLIGEGKVERIANAPVVFIGHGIVDPASGRDDIGSADLKGAVVLRFAEPPPEYAAGNRPVPDLRLRRALYRSRGAVADIAINDSEDAEFIRLQRGYRLGLMRLGETGPGIGVTGHVKAAAAAPVLAAAGLDLKTMRTQAAMPDFRAATIPLRITAHVETGIRRFRSANVVGRLEGRGRPDEAVIVTAHWDGYGVCLPAGSPDRICNGAIDNASGIAGMIELARALKAGPAPRRSVLFVATTAEEHGLLGAEYYASHPAVPLRATVGGVNLDTIALRGRGAKLGVIGRGLTTLDPIIRDVARAQGRELLDDSSVQQYFRRSDHFALVKRGVPMVMLTGIFSREREKDDAIDRYFERDYHQPGDELEAVPSFDGAAEDVEAALAVVRWMANADVPPRWLPNSPYQRGGGPSAP</sequence>
<dbReference type="EMBL" id="CP018221">
    <property type="protein sequence ID" value="API58226.1"/>
    <property type="molecule type" value="Genomic_DNA"/>
</dbReference>
<evidence type="ECO:0000256" key="1">
    <source>
        <dbReference type="ARBA" id="ARBA00022438"/>
    </source>
</evidence>
<evidence type="ECO:0000259" key="7">
    <source>
        <dbReference type="Pfam" id="PF04389"/>
    </source>
</evidence>
<keyword evidence="9" id="KW-1185">Reference proteome</keyword>
<dbReference type="GO" id="GO:0046872">
    <property type="term" value="F:metal ion binding"/>
    <property type="evidence" value="ECO:0007669"/>
    <property type="project" value="UniProtKB-KW"/>
</dbReference>
<dbReference type="PANTHER" id="PTHR12147">
    <property type="entry name" value="METALLOPEPTIDASE M28 FAMILY MEMBER"/>
    <property type="match status" value="1"/>
</dbReference>
<dbReference type="Proteomes" id="UP000182063">
    <property type="component" value="Chromosome"/>
</dbReference>
<dbReference type="Gene3D" id="3.40.630.10">
    <property type="entry name" value="Zn peptidases"/>
    <property type="match status" value="1"/>
</dbReference>
<evidence type="ECO:0000256" key="3">
    <source>
        <dbReference type="ARBA" id="ARBA00022723"/>
    </source>
</evidence>
<dbReference type="KEGG" id="sphj:BSL82_02005"/>
<accession>A0A1L3ZRH2</accession>
<evidence type="ECO:0000313" key="9">
    <source>
        <dbReference type="Proteomes" id="UP000182063"/>
    </source>
</evidence>
<evidence type="ECO:0000256" key="6">
    <source>
        <dbReference type="ARBA" id="ARBA00022833"/>
    </source>
</evidence>
<organism evidence="8 9">
    <name type="scientific">Tardibacter chloracetimidivorans</name>
    <dbReference type="NCBI Taxonomy" id="1921510"/>
    <lineage>
        <taxon>Bacteria</taxon>
        <taxon>Pseudomonadati</taxon>
        <taxon>Pseudomonadota</taxon>
        <taxon>Alphaproteobacteria</taxon>
        <taxon>Sphingomonadales</taxon>
        <taxon>Sphingomonadaceae</taxon>
        <taxon>Tardibacter</taxon>
    </lineage>
</organism>
<proteinExistence type="predicted"/>
<evidence type="ECO:0000256" key="4">
    <source>
        <dbReference type="ARBA" id="ARBA00022729"/>
    </source>
</evidence>
<gene>
    <name evidence="8" type="ORF">BSL82_02005</name>
</gene>
<feature type="domain" description="Peptidase M28" evidence="7">
    <location>
        <begin position="301"/>
        <end position="500"/>
    </location>
</feature>
<name>A0A1L3ZRH2_9SPHN</name>
<evidence type="ECO:0000256" key="2">
    <source>
        <dbReference type="ARBA" id="ARBA00022670"/>
    </source>
</evidence>
<reference evidence="9" key="1">
    <citation type="submission" date="2016-11" db="EMBL/GenBank/DDBJ databases">
        <title>Complete Genome Sequence of alachlor-degrading Sphingomonas sp. strain JJ-A5.</title>
        <authorList>
            <person name="Lee H."/>
            <person name="Ka J.-O."/>
        </authorList>
    </citation>
    <scope>NUCLEOTIDE SEQUENCE [LARGE SCALE GENOMIC DNA]</scope>
    <source>
        <strain evidence="9">JJ-A5</strain>
    </source>
</reference>
<evidence type="ECO:0000256" key="5">
    <source>
        <dbReference type="ARBA" id="ARBA00022801"/>
    </source>
</evidence>
<evidence type="ECO:0000313" key="8">
    <source>
        <dbReference type="EMBL" id="API58226.1"/>
    </source>
</evidence>
<dbReference type="InterPro" id="IPR045175">
    <property type="entry name" value="M28_fam"/>
</dbReference>
<keyword evidence="3" id="KW-0479">Metal-binding</keyword>
<dbReference type="AlphaFoldDB" id="A0A1L3ZRH2"/>
<dbReference type="Pfam" id="PF04389">
    <property type="entry name" value="Peptidase_M28"/>
    <property type="match status" value="1"/>
</dbReference>
<dbReference type="GO" id="GO:0006508">
    <property type="term" value="P:proteolysis"/>
    <property type="evidence" value="ECO:0007669"/>
    <property type="project" value="UniProtKB-KW"/>
</dbReference>